<accession>A0ABM9ESZ1</accession>
<sequence>MKKWIIIIVLFILVVLGISIKVYLSAVKPVNAAENKAVTLVKNKTQLNKVQDFHIYNGLETVNVIEGLNKKGEKIIVWIPEKSKKIIVRKAKDGLSKEEAIQKLLQEKKPKKIISVRLGMEKNIPLWEIYYRSENNLINYYYIVFETGEWWKKIENL</sequence>
<dbReference type="Gene3D" id="3.10.450.40">
    <property type="match status" value="2"/>
</dbReference>
<keyword evidence="3" id="KW-1185">Reference proteome</keyword>
<dbReference type="InterPro" id="IPR046350">
    <property type="entry name" value="Cystatin_sf"/>
</dbReference>
<dbReference type="InterPro" id="IPR041401">
    <property type="entry name" value="TseB-like_dom"/>
</dbReference>
<evidence type="ECO:0000313" key="3">
    <source>
        <dbReference type="Proteomes" id="UP000838308"/>
    </source>
</evidence>
<gene>
    <name evidence="2" type="primary">ypmB</name>
    <name evidence="2" type="ORF">BACCIP111895_02955</name>
</gene>
<dbReference type="Proteomes" id="UP000838308">
    <property type="component" value="Unassembled WGS sequence"/>
</dbReference>
<dbReference type="EMBL" id="CALBWS010000019">
    <property type="protein sequence ID" value="CAH2715771.1"/>
    <property type="molecule type" value="Genomic_DNA"/>
</dbReference>
<dbReference type="Pfam" id="PF17881">
    <property type="entry name" value="TseB"/>
    <property type="match status" value="1"/>
</dbReference>
<name>A0ABM9ESZ1_9BACI</name>
<feature type="domain" description="Cell wall elongation regulator TseB-like" evidence="1">
    <location>
        <begin position="36"/>
        <end position="80"/>
    </location>
</feature>
<dbReference type="RefSeq" id="WP_248736044.1">
    <property type="nucleotide sequence ID" value="NZ_CALBWS010000019.1"/>
</dbReference>
<reference evidence="2" key="1">
    <citation type="submission" date="2022-04" db="EMBL/GenBank/DDBJ databases">
        <authorList>
            <person name="Criscuolo A."/>
        </authorList>
    </citation>
    <scope>NUCLEOTIDE SEQUENCE</scope>
    <source>
        <strain evidence="2">CIP111895</strain>
    </source>
</reference>
<proteinExistence type="predicted"/>
<evidence type="ECO:0000259" key="1">
    <source>
        <dbReference type="Pfam" id="PF17881"/>
    </source>
</evidence>
<organism evidence="2 3">
    <name type="scientific">Neobacillus rhizosphaerae</name>
    <dbReference type="NCBI Taxonomy" id="2880965"/>
    <lineage>
        <taxon>Bacteria</taxon>
        <taxon>Bacillati</taxon>
        <taxon>Bacillota</taxon>
        <taxon>Bacilli</taxon>
        <taxon>Bacillales</taxon>
        <taxon>Bacillaceae</taxon>
        <taxon>Neobacillus</taxon>
    </lineage>
</organism>
<comment type="caution">
    <text evidence="2">The sequence shown here is derived from an EMBL/GenBank/DDBJ whole genome shotgun (WGS) entry which is preliminary data.</text>
</comment>
<evidence type="ECO:0000313" key="2">
    <source>
        <dbReference type="EMBL" id="CAH2715771.1"/>
    </source>
</evidence>
<protein>
    <recommendedName>
        <fullName evidence="1">Cell wall elongation regulator TseB-like domain-containing protein</fullName>
    </recommendedName>
</protein>
<dbReference type="SUPFAM" id="SSF54403">
    <property type="entry name" value="Cystatin/monellin"/>
    <property type="match status" value="2"/>
</dbReference>